<feature type="signal peptide" evidence="5">
    <location>
        <begin position="1"/>
        <end position="24"/>
    </location>
</feature>
<reference evidence="7" key="1">
    <citation type="submission" date="2016-10" db="EMBL/GenBank/DDBJ databases">
        <authorList>
            <person name="Varghese N."/>
            <person name="Submissions S."/>
        </authorList>
    </citation>
    <scope>NUCLEOTIDE SEQUENCE [LARGE SCALE GENOMIC DNA]</scope>
    <source>
        <strain evidence="7">ATCC 25963</strain>
    </source>
</reference>
<feature type="region of interest" description="Disordered" evidence="4">
    <location>
        <begin position="25"/>
        <end position="98"/>
    </location>
</feature>
<dbReference type="EMBL" id="FOMX01000005">
    <property type="protein sequence ID" value="SFD83891.1"/>
    <property type="molecule type" value="Genomic_DNA"/>
</dbReference>
<dbReference type="SUPFAM" id="SSF50998">
    <property type="entry name" value="Quinoprotein alcohol dehydrogenase-like"/>
    <property type="match status" value="1"/>
</dbReference>
<accession>A0A1I1VLV7</accession>
<evidence type="ECO:0000256" key="4">
    <source>
        <dbReference type="SAM" id="MobiDB-lite"/>
    </source>
</evidence>
<organism evidence="6 7">
    <name type="scientific">Nannocystis exedens</name>
    <dbReference type="NCBI Taxonomy" id="54"/>
    <lineage>
        <taxon>Bacteria</taxon>
        <taxon>Pseudomonadati</taxon>
        <taxon>Myxococcota</taxon>
        <taxon>Polyangia</taxon>
        <taxon>Nannocystales</taxon>
        <taxon>Nannocystaceae</taxon>
        <taxon>Nannocystis</taxon>
    </lineage>
</organism>
<feature type="chain" id="PRO_5011675666" evidence="5">
    <location>
        <begin position="25"/>
        <end position="504"/>
    </location>
</feature>
<evidence type="ECO:0000256" key="3">
    <source>
        <dbReference type="ARBA" id="ARBA00023157"/>
    </source>
</evidence>
<evidence type="ECO:0000256" key="1">
    <source>
        <dbReference type="ARBA" id="ARBA00022729"/>
    </source>
</evidence>
<dbReference type="Proteomes" id="UP000199400">
    <property type="component" value="Unassembled WGS sequence"/>
</dbReference>
<feature type="compositionally biased region" description="Low complexity" evidence="4">
    <location>
        <begin position="25"/>
        <end position="72"/>
    </location>
</feature>
<dbReference type="InterPro" id="IPR011936">
    <property type="entry name" value="Myxo_disulph_rpt"/>
</dbReference>
<evidence type="ECO:0000256" key="2">
    <source>
        <dbReference type="ARBA" id="ARBA00022737"/>
    </source>
</evidence>
<evidence type="ECO:0000256" key="5">
    <source>
        <dbReference type="SAM" id="SignalP"/>
    </source>
</evidence>
<gene>
    <name evidence="6" type="ORF">SAMN02745121_01762</name>
</gene>
<keyword evidence="2" id="KW-0677">Repeat</keyword>
<feature type="compositionally biased region" description="Acidic residues" evidence="4">
    <location>
        <begin position="86"/>
        <end position="98"/>
    </location>
</feature>
<keyword evidence="7" id="KW-1185">Reference proteome</keyword>
<dbReference type="InterPro" id="IPR011047">
    <property type="entry name" value="Quinoprotein_ADH-like_sf"/>
</dbReference>
<dbReference type="RefSeq" id="WP_096330572.1">
    <property type="nucleotide sequence ID" value="NZ_FOMX01000005.1"/>
</dbReference>
<evidence type="ECO:0000313" key="6">
    <source>
        <dbReference type="EMBL" id="SFD83891.1"/>
    </source>
</evidence>
<dbReference type="NCBIfam" id="TIGR02232">
    <property type="entry name" value="myxo_disulf_rpt"/>
    <property type="match status" value="1"/>
</dbReference>
<dbReference type="STRING" id="54.SAMN02745121_01762"/>
<dbReference type="AlphaFoldDB" id="A0A1I1VLV7"/>
<dbReference type="Pfam" id="PF13948">
    <property type="entry name" value="DUF4215"/>
    <property type="match status" value="1"/>
</dbReference>
<proteinExistence type="predicted"/>
<keyword evidence="3" id="KW-1015">Disulfide bond</keyword>
<keyword evidence="1 5" id="KW-0732">Signal</keyword>
<evidence type="ECO:0000313" key="7">
    <source>
        <dbReference type="Proteomes" id="UP000199400"/>
    </source>
</evidence>
<name>A0A1I1VLV7_9BACT</name>
<protein>
    <submittedName>
        <fullName evidence="6">Myxococcus cysteine-rich repeat-containing protein</fullName>
    </submittedName>
</protein>
<sequence>MPGSPATRRSAVLFALLCACSDAAATTTDDGSGTGGTSSTSETGASTSSTTVAPPTTGDPGSSSSSSSGEPGFDPPTPVCGNGYLEADEECDDGNDADDDGCDSACRIPCGLAGEAVALAPSAESELWVVAVAPAPDGGFVAIARQREITSDEEGMQTLGLARTRAIRYAPDGQPAWDVLLAPDDVRFTPVDGVVDADGHVYVVATVAGADEDDIRAVKLDGTDGHVLWTMDKDGAEPMSEDSASGVALAPDGDVVIAGEVSDGPGGGDVWVGKLAAVDGAEVWTTVWSGAGNGMFSNDDAGRLAVAEDGSVYVGAREYVDYNIGEAVLLKFAADGGPAEWKFSPLADGSVHNHGPGWVAVDAAGDVLYTAVRLQGAVPNFWVYKLGPDSELQWERALADYEDDGDQWSLDGAAFAPDGEVVLAGGLRVKDKVAQLEWREAWLARLGGDGQVRCRVRHRAPSPDLLPPDVVTYDAAVGADATAYVGGVLVVAGEQQSWVGLFRP</sequence>